<evidence type="ECO:0000313" key="3">
    <source>
        <dbReference type="Proteomes" id="UP000001881"/>
    </source>
</evidence>
<evidence type="ECO:0000313" key="2">
    <source>
        <dbReference type="EMBL" id="CCC14430.1"/>
    </source>
</evidence>
<proteinExistence type="predicted"/>
<dbReference type="OrthoDB" id="415532at2759"/>
<gene>
    <name evidence="2" type="ORF">SMAC_09211</name>
</gene>
<dbReference type="Pfam" id="PF14033">
    <property type="entry name" value="DUF4246"/>
    <property type="match status" value="1"/>
</dbReference>
<dbReference type="InParanoid" id="F7WBK1"/>
<organism evidence="2 3">
    <name type="scientific">Sordaria macrospora (strain ATCC MYA-333 / DSM 997 / K(L3346) / K-hell)</name>
    <dbReference type="NCBI Taxonomy" id="771870"/>
    <lineage>
        <taxon>Eukaryota</taxon>
        <taxon>Fungi</taxon>
        <taxon>Dikarya</taxon>
        <taxon>Ascomycota</taxon>
        <taxon>Pezizomycotina</taxon>
        <taxon>Sordariomycetes</taxon>
        <taxon>Sordariomycetidae</taxon>
        <taxon>Sordariales</taxon>
        <taxon>Sordariaceae</taxon>
        <taxon>Sordaria</taxon>
    </lineage>
</organism>
<protein>
    <submittedName>
        <fullName evidence="2">WGS project CABT00000000 data, contig 2.78</fullName>
    </submittedName>
</protein>
<dbReference type="EMBL" id="CABT02000078">
    <property type="protein sequence ID" value="CCC14430.1"/>
    <property type="molecule type" value="Genomic_DNA"/>
</dbReference>
<dbReference type="AlphaFoldDB" id="F7WBK1"/>
<dbReference type="HOGENOM" id="CLU_1797670_0_0_1"/>
<accession>F7WBK1</accession>
<name>F7WBK1_SORMK</name>
<reference evidence="2 3" key="1">
    <citation type="journal article" date="2010" name="PLoS Genet.">
        <title>De novo assembly of a 40 Mb eukaryotic genome from short sequence reads: Sordaria macrospora, a model organism for fungal morphogenesis.</title>
        <authorList>
            <person name="Nowrousian M."/>
            <person name="Stajich J."/>
            <person name="Chu M."/>
            <person name="Engh I."/>
            <person name="Espagne E."/>
            <person name="Halliday K."/>
            <person name="Kamerewerd J."/>
            <person name="Kempken F."/>
            <person name="Knab B."/>
            <person name="Kuo H.C."/>
            <person name="Osiewacz H.D."/>
            <person name="Poeggeler S."/>
            <person name="Read N."/>
            <person name="Seiler S."/>
            <person name="Smith K."/>
            <person name="Zickler D."/>
            <person name="Kueck U."/>
            <person name="Freitag M."/>
        </authorList>
    </citation>
    <scope>NUCLEOTIDE SEQUENCE [LARGE SCALE GENOMIC DNA]</scope>
    <source>
        <strain evidence="3">ATCC MYA-333 / DSM 997 / K(L3346) / K-hell</strain>
        <tissue evidence="2">Mycelium</tissue>
    </source>
</reference>
<dbReference type="InterPro" id="IPR049192">
    <property type="entry name" value="DUF4246_C"/>
</dbReference>
<feature type="domain" description="DUF4246" evidence="1">
    <location>
        <begin position="3"/>
        <end position="31"/>
    </location>
</feature>
<sequence>MSFVQVSLVDPEQRIVSTANVPPQRGDWFGDALFQAGKDWGKVSKELTGFLIEQGVEVPIGVLQEIQNVGGGEKDKARIKRPHLPNELMDMVWDELSDDHSEALMPRRAAEEIRLELMEGRERFRKKMEENLGEDRSRWMIPAS</sequence>
<evidence type="ECO:0000259" key="1">
    <source>
        <dbReference type="Pfam" id="PF14033"/>
    </source>
</evidence>
<dbReference type="Proteomes" id="UP000001881">
    <property type="component" value="Unassembled WGS sequence"/>
</dbReference>
<comment type="caution">
    <text evidence="2">The sequence shown here is derived from an EMBL/GenBank/DDBJ whole genome shotgun (WGS) entry which is preliminary data.</text>
</comment>
<dbReference type="VEuPathDB" id="FungiDB:SMAC_09211"/>
<keyword evidence="3" id="KW-1185">Reference proteome</keyword>